<keyword evidence="10" id="KW-1185">Reference proteome</keyword>
<feature type="modified residue" description="Phosphocysteine; by EIIA" evidence="7">
    <location>
        <position position="7"/>
    </location>
</feature>
<evidence type="ECO:0000256" key="5">
    <source>
        <dbReference type="ARBA" id="ARBA00022683"/>
    </source>
</evidence>
<evidence type="ECO:0000259" key="8">
    <source>
        <dbReference type="PROSITE" id="PS51100"/>
    </source>
</evidence>
<dbReference type="CDD" id="cd05564">
    <property type="entry name" value="PTS_IIB_chitobiose_lichenan"/>
    <property type="match status" value="1"/>
</dbReference>
<keyword evidence="1" id="KW-0813">Transport</keyword>
<dbReference type="Pfam" id="PF02302">
    <property type="entry name" value="PTS_IIB"/>
    <property type="match status" value="1"/>
</dbReference>
<dbReference type="PANTHER" id="PTHR34581">
    <property type="entry name" value="PTS SYSTEM N,N'-DIACETYLCHITOBIOSE-SPECIFIC EIIB COMPONENT"/>
    <property type="match status" value="1"/>
</dbReference>
<protein>
    <submittedName>
        <fullName evidence="9">PTS sugar transporter subunit IIB</fullName>
    </submittedName>
</protein>
<dbReference type="SUPFAM" id="SSF52794">
    <property type="entry name" value="PTS system IIB component-like"/>
    <property type="match status" value="1"/>
</dbReference>
<evidence type="ECO:0000256" key="2">
    <source>
        <dbReference type="ARBA" id="ARBA00022553"/>
    </source>
</evidence>
<sequence>MNILLICSGGMSTHILMSSLEKEAKQLGIEFTANAIGVAELDEYARNDYDVILVAPQIRFKFAEFEKIAQAKRKLIYQIQPTEYNPVGVPRLLKNVKKLMEENNVN</sequence>
<feature type="domain" description="PTS EIIB type-3" evidence="8">
    <location>
        <begin position="1"/>
        <end position="106"/>
    </location>
</feature>
<evidence type="ECO:0000256" key="1">
    <source>
        <dbReference type="ARBA" id="ARBA00022448"/>
    </source>
</evidence>
<name>A0ABY5J0B3_9BACT</name>
<keyword evidence="2" id="KW-0597">Phosphoprotein</keyword>
<organism evidence="9 10">
    <name type="scientific">Mycoplasmopsis equigenitalium</name>
    <dbReference type="NCBI Taxonomy" id="114883"/>
    <lineage>
        <taxon>Bacteria</taxon>
        <taxon>Bacillati</taxon>
        <taxon>Mycoplasmatota</taxon>
        <taxon>Mycoplasmoidales</taxon>
        <taxon>Metamycoplasmataceae</taxon>
        <taxon>Mycoplasmopsis</taxon>
    </lineage>
</organism>
<dbReference type="PROSITE" id="PS51100">
    <property type="entry name" value="PTS_EIIB_TYPE_3"/>
    <property type="match status" value="1"/>
</dbReference>
<accession>A0ABY5J0B3</accession>
<evidence type="ECO:0000313" key="9">
    <source>
        <dbReference type="EMBL" id="UUD36664.1"/>
    </source>
</evidence>
<gene>
    <name evidence="9" type="ORF">NPA09_01950</name>
</gene>
<keyword evidence="5" id="KW-0598">Phosphotransferase system</keyword>
<dbReference type="Gene3D" id="3.40.50.2300">
    <property type="match status" value="1"/>
</dbReference>
<evidence type="ECO:0000256" key="4">
    <source>
        <dbReference type="ARBA" id="ARBA00022679"/>
    </source>
</evidence>
<evidence type="ECO:0000256" key="3">
    <source>
        <dbReference type="ARBA" id="ARBA00022597"/>
    </source>
</evidence>
<evidence type="ECO:0000256" key="6">
    <source>
        <dbReference type="ARBA" id="ARBA00022777"/>
    </source>
</evidence>
<dbReference type="InterPro" id="IPR051819">
    <property type="entry name" value="PTS_sugar-specific_EIIB"/>
</dbReference>
<evidence type="ECO:0000256" key="7">
    <source>
        <dbReference type="PROSITE-ProRule" id="PRU00423"/>
    </source>
</evidence>
<dbReference type="InterPro" id="IPR013012">
    <property type="entry name" value="PTS_EIIB_3"/>
</dbReference>
<dbReference type="InterPro" id="IPR036095">
    <property type="entry name" value="PTS_EIIB-like_sf"/>
</dbReference>
<keyword evidence="4" id="KW-0808">Transferase</keyword>
<keyword evidence="3 9" id="KW-0762">Sugar transport</keyword>
<dbReference type="EMBL" id="CP101808">
    <property type="protein sequence ID" value="UUD36664.1"/>
    <property type="molecule type" value="Genomic_DNA"/>
</dbReference>
<dbReference type="InterPro" id="IPR003501">
    <property type="entry name" value="PTS_EIIB_2/3"/>
</dbReference>
<dbReference type="RefSeq" id="WP_129721685.1">
    <property type="nucleotide sequence ID" value="NZ_CP101808.1"/>
</dbReference>
<evidence type="ECO:0000313" key="10">
    <source>
        <dbReference type="Proteomes" id="UP001059576"/>
    </source>
</evidence>
<reference evidence="9" key="1">
    <citation type="submission" date="2022-07" db="EMBL/GenBank/DDBJ databases">
        <title>Complete genome of Mycoplasma equigenitalium type strain T37.</title>
        <authorList>
            <person name="Spergser J."/>
        </authorList>
    </citation>
    <scope>NUCLEOTIDE SEQUENCE</scope>
    <source>
        <strain evidence="9">T37</strain>
    </source>
</reference>
<dbReference type="PANTHER" id="PTHR34581:SF2">
    <property type="entry name" value="PTS SYSTEM N,N'-DIACETYLCHITOBIOSE-SPECIFIC EIIB COMPONENT"/>
    <property type="match status" value="1"/>
</dbReference>
<dbReference type="Proteomes" id="UP001059576">
    <property type="component" value="Chromosome"/>
</dbReference>
<proteinExistence type="predicted"/>
<keyword evidence="6" id="KW-0418">Kinase</keyword>